<evidence type="ECO:0000256" key="1">
    <source>
        <dbReference type="SAM" id="Phobius"/>
    </source>
</evidence>
<keyword evidence="1" id="KW-0472">Membrane</keyword>
<gene>
    <name evidence="2" type="ORF">QBC47DRAFT_403199</name>
</gene>
<sequence>MSTPPSNTTCAPGGGLPSFPNLAIPSNLTTFFTPHTNTSDAPMTACCAPNPVHVSLGCYEWCEVPGSRLHNSSKDDIYADMGSCLAKEGWNSTQSGIVGVHVANSGAGGWRFGGVREGWGLMVVVGLGVVGFVLGG</sequence>
<accession>A0AAJ0BAP5</accession>
<keyword evidence="1" id="KW-0812">Transmembrane</keyword>
<feature type="transmembrane region" description="Helical" evidence="1">
    <location>
        <begin position="118"/>
        <end position="135"/>
    </location>
</feature>
<reference evidence="2" key="1">
    <citation type="submission" date="2023-06" db="EMBL/GenBank/DDBJ databases">
        <title>Genome-scale phylogeny and comparative genomics of the fungal order Sordariales.</title>
        <authorList>
            <consortium name="Lawrence Berkeley National Laboratory"/>
            <person name="Hensen N."/>
            <person name="Bonometti L."/>
            <person name="Westerberg I."/>
            <person name="Brannstrom I.O."/>
            <person name="Guillou S."/>
            <person name="Cros-Aarteil S."/>
            <person name="Calhoun S."/>
            <person name="Haridas S."/>
            <person name="Kuo A."/>
            <person name="Mondo S."/>
            <person name="Pangilinan J."/>
            <person name="Riley R."/>
            <person name="Labutti K."/>
            <person name="Andreopoulos B."/>
            <person name="Lipzen A."/>
            <person name="Chen C."/>
            <person name="Yanf M."/>
            <person name="Daum C."/>
            <person name="Ng V."/>
            <person name="Clum A."/>
            <person name="Steindorff A."/>
            <person name="Ohm R."/>
            <person name="Martin F."/>
            <person name="Silar P."/>
            <person name="Natvig D."/>
            <person name="Lalanne C."/>
            <person name="Gautier V."/>
            <person name="Ament-Velasquez S.L."/>
            <person name="Kruys A."/>
            <person name="Hutchinson M.I."/>
            <person name="Powell A.J."/>
            <person name="Barry K."/>
            <person name="Miller A.N."/>
            <person name="Grigoriev I.V."/>
            <person name="Debuchy R."/>
            <person name="Gladieux P."/>
            <person name="Thoren M.H."/>
            <person name="Johannesson H."/>
        </authorList>
    </citation>
    <scope>NUCLEOTIDE SEQUENCE</scope>
    <source>
        <strain evidence="2">PSN4</strain>
    </source>
</reference>
<evidence type="ECO:0000313" key="2">
    <source>
        <dbReference type="EMBL" id="KAK1754790.1"/>
    </source>
</evidence>
<dbReference type="EMBL" id="MU839835">
    <property type="protein sequence ID" value="KAK1754790.1"/>
    <property type="molecule type" value="Genomic_DNA"/>
</dbReference>
<name>A0AAJ0BAP5_9PEZI</name>
<keyword evidence="1" id="KW-1133">Transmembrane helix</keyword>
<dbReference type="Proteomes" id="UP001239445">
    <property type="component" value="Unassembled WGS sequence"/>
</dbReference>
<dbReference type="AlphaFoldDB" id="A0AAJ0BAP5"/>
<comment type="caution">
    <text evidence="2">The sequence shown here is derived from an EMBL/GenBank/DDBJ whole genome shotgun (WGS) entry which is preliminary data.</text>
</comment>
<protein>
    <submittedName>
        <fullName evidence="2">Uncharacterized protein</fullName>
    </submittedName>
</protein>
<evidence type="ECO:0000313" key="3">
    <source>
        <dbReference type="Proteomes" id="UP001239445"/>
    </source>
</evidence>
<proteinExistence type="predicted"/>
<organism evidence="2 3">
    <name type="scientific">Echria macrotheca</name>
    <dbReference type="NCBI Taxonomy" id="438768"/>
    <lineage>
        <taxon>Eukaryota</taxon>
        <taxon>Fungi</taxon>
        <taxon>Dikarya</taxon>
        <taxon>Ascomycota</taxon>
        <taxon>Pezizomycotina</taxon>
        <taxon>Sordariomycetes</taxon>
        <taxon>Sordariomycetidae</taxon>
        <taxon>Sordariales</taxon>
        <taxon>Schizotheciaceae</taxon>
        <taxon>Echria</taxon>
    </lineage>
</organism>
<keyword evidence="3" id="KW-1185">Reference proteome</keyword>